<accession>A0A8R7Q3V7</accession>
<feature type="transmembrane region" description="Helical" evidence="2">
    <location>
        <begin position="230"/>
        <end position="251"/>
    </location>
</feature>
<keyword evidence="4" id="KW-1185">Reference proteome</keyword>
<reference evidence="3" key="3">
    <citation type="submission" date="2022-06" db="UniProtKB">
        <authorList>
            <consortium name="EnsemblPlants"/>
        </authorList>
    </citation>
    <scope>IDENTIFICATION</scope>
</reference>
<evidence type="ECO:0000256" key="1">
    <source>
        <dbReference type="SAM" id="MobiDB-lite"/>
    </source>
</evidence>
<dbReference type="Gramene" id="TuG1812G0400001683.01.T01">
    <property type="protein sequence ID" value="TuG1812G0400001683.01.T01"/>
    <property type="gene ID" value="TuG1812G0400001683.01"/>
</dbReference>
<dbReference type="Proteomes" id="UP000015106">
    <property type="component" value="Chromosome 4"/>
</dbReference>
<keyword evidence="2" id="KW-0812">Transmembrane</keyword>
<keyword evidence="2" id="KW-0472">Membrane</keyword>
<dbReference type="AlphaFoldDB" id="A0A8R7Q3V7"/>
<reference evidence="3" key="2">
    <citation type="submission" date="2018-03" db="EMBL/GenBank/DDBJ databases">
        <title>The Triticum urartu genome reveals the dynamic nature of wheat genome evolution.</title>
        <authorList>
            <person name="Ling H."/>
            <person name="Ma B."/>
            <person name="Shi X."/>
            <person name="Liu H."/>
            <person name="Dong L."/>
            <person name="Sun H."/>
            <person name="Cao Y."/>
            <person name="Gao Q."/>
            <person name="Zheng S."/>
            <person name="Li Y."/>
            <person name="Yu Y."/>
            <person name="Du H."/>
            <person name="Qi M."/>
            <person name="Li Y."/>
            <person name="Yu H."/>
            <person name="Cui Y."/>
            <person name="Wang N."/>
            <person name="Chen C."/>
            <person name="Wu H."/>
            <person name="Zhao Y."/>
            <person name="Zhang J."/>
            <person name="Li Y."/>
            <person name="Zhou W."/>
            <person name="Zhang B."/>
            <person name="Hu W."/>
            <person name="Eijk M."/>
            <person name="Tang J."/>
            <person name="Witsenboer H."/>
            <person name="Zhao S."/>
            <person name="Li Z."/>
            <person name="Zhang A."/>
            <person name="Wang D."/>
            <person name="Liang C."/>
        </authorList>
    </citation>
    <scope>NUCLEOTIDE SEQUENCE [LARGE SCALE GENOMIC DNA]</scope>
    <source>
        <strain evidence="3">cv. G1812</strain>
    </source>
</reference>
<keyword evidence="2" id="KW-1133">Transmembrane helix</keyword>
<sequence>MCHRSRSSSSSWHARRHPRTSFLLLARALPSPRLLPPPGTHASFLLLAPVPPPPHLLPPPSTRATAALPYSSCHARRRPDLPCRTLLPGSCRRPDHISTSSGHRRAPSPPAPTPRISSWWGFITTVPDHPRPFNATNPVRSLQQHPGSGYHHVVPTVTFDGAPRLSPAAGRPTYCTMEVATSSFCRSPPPASVGRAPSPDSRSRHAVHRRHHSLFIADNRGRSTAQRRDLAFPLPLYMYLCILFQFIYVSIISLISSVFPCYSCIVQWVFVFSSVHLLADCKSNYICFSMFFIQYEKICRCTTEFADCHVKQCQQATSSKGKRRARLTSVVKNNRTSVLKFPAH</sequence>
<reference evidence="4" key="1">
    <citation type="journal article" date="2013" name="Nature">
        <title>Draft genome of the wheat A-genome progenitor Triticum urartu.</title>
        <authorList>
            <person name="Ling H.Q."/>
            <person name="Zhao S."/>
            <person name="Liu D."/>
            <person name="Wang J."/>
            <person name="Sun H."/>
            <person name="Zhang C."/>
            <person name="Fan H."/>
            <person name="Li D."/>
            <person name="Dong L."/>
            <person name="Tao Y."/>
            <person name="Gao C."/>
            <person name="Wu H."/>
            <person name="Li Y."/>
            <person name="Cui Y."/>
            <person name="Guo X."/>
            <person name="Zheng S."/>
            <person name="Wang B."/>
            <person name="Yu K."/>
            <person name="Liang Q."/>
            <person name="Yang W."/>
            <person name="Lou X."/>
            <person name="Chen J."/>
            <person name="Feng M."/>
            <person name="Jian J."/>
            <person name="Zhang X."/>
            <person name="Luo G."/>
            <person name="Jiang Y."/>
            <person name="Liu J."/>
            <person name="Wang Z."/>
            <person name="Sha Y."/>
            <person name="Zhang B."/>
            <person name="Wu H."/>
            <person name="Tang D."/>
            <person name="Shen Q."/>
            <person name="Xue P."/>
            <person name="Zou S."/>
            <person name="Wang X."/>
            <person name="Liu X."/>
            <person name="Wang F."/>
            <person name="Yang Y."/>
            <person name="An X."/>
            <person name="Dong Z."/>
            <person name="Zhang K."/>
            <person name="Zhang X."/>
            <person name="Luo M.C."/>
            <person name="Dvorak J."/>
            <person name="Tong Y."/>
            <person name="Wang J."/>
            <person name="Yang H."/>
            <person name="Li Z."/>
            <person name="Wang D."/>
            <person name="Zhang A."/>
            <person name="Wang J."/>
        </authorList>
    </citation>
    <scope>NUCLEOTIDE SEQUENCE</scope>
    <source>
        <strain evidence="4">cv. G1812</strain>
    </source>
</reference>
<organism evidence="3 4">
    <name type="scientific">Triticum urartu</name>
    <name type="common">Red wild einkorn</name>
    <name type="synonym">Crithodium urartu</name>
    <dbReference type="NCBI Taxonomy" id="4572"/>
    <lineage>
        <taxon>Eukaryota</taxon>
        <taxon>Viridiplantae</taxon>
        <taxon>Streptophyta</taxon>
        <taxon>Embryophyta</taxon>
        <taxon>Tracheophyta</taxon>
        <taxon>Spermatophyta</taxon>
        <taxon>Magnoliopsida</taxon>
        <taxon>Liliopsida</taxon>
        <taxon>Poales</taxon>
        <taxon>Poaceae</taxon>
        <taxon>BOP clade</taxon>
        <taxon>Pooideae</taxon>
        <taxon>Triticodae</taxon>
        <taxon>Triticeae</taxon>
        <taxon>Triticinae</taxon>
        <taxon>Triticum</taxon>
    </lineage>
</organism>
<name>A0A8R7Q3V7_TRIUA</name>
<feature type="transmembrane region" description="Helical" evidence="2">
    <location>
        <begin position="257"/>
        <end position="279"/>
    </location>
</feature>
<dbReference type="EnsemblPlants" id="TuG1812G0400001683.01.T01">
    <property type="protein sequence ID" value="TuG1812G0400001683.01.T01"/>
    <property type="gene ID" value="TuG1812G0400001683.01"/>
</dbReference>
<feature type="region of interest" description="Disordered" evidence="1">
    <location>
        <begin position="92"/>
        <end position="112"/>
    </location>
</feature>
<evidence type="ECO:0000256" key="2">
    <source>
        <dbReference type="SAM" id="Phobius"/>
    </source>
</evidence>
<evidence type="ECO:0000313" key="3">
    <source>
        <dbReference type="EnsemblPlants" id="TuG1812G0400001683.01.T01"/>
    </source>
</evidence>
<evidence type="ECO:0000313" key="4">
    <source>
        <dbReference type="Proteomes" id="UP000015106"/>
    </source>
</evidence>
<proteinExistence type="predicted"/>
<protein>
    <submittedName>
        <fullName evidence="3">Uncharacterized protein</fullName>
    </submittedName>
</protein>